<feature type="region of interest" description="Disordered" evidence="1">
    <location>
        <begin position="952"/>
        <end position="990"/>
    </location>
</feature>
<dbReference type="GO" id="GO:0005730">
    <property type="term" value="C:nucleolus"/>
    <property type="evidence" value="ECO:0007669"/>
    <property type="project" value="InterPro"/>
</dbReference>
<feature type="compositionally biased region" description="Low complexity" evidence="1">
    <location>
        <begin position="172"/>
        <end position="182"/>
    </location>
</feature>
<dbReference type="OrthoDB" id="1923159at2759"/>
<feature type="compositionally biased region" description="Low complexity" evidence="1">
    <location>
        <begin position="14"/>
        <end position="30"/>
    </location>
</feature>
<feature type="compositionally biased region" description="Low complexity" evidence="1">
    <location>
        <begin position="265"/>
        <end position="282"/>
    </location>
</feature>
<dbReference type="PANTHER" id="PTHR23216">
    <property type="entry name" value="NUCLEOLAR AND COILED-BODY PHOSPHOPROTEIN 1"/>
    <property type="match status" value="1"/>
</dbReference>
<evidence type="ECO:0000313" key="2">
    <source>
        <dbReference type="EMBL" id="KAJ2786232.1"/>
    </source>
</evidence>
<feature type="compositionally biased region" description="Basic and acidic residues" evidence="1">
    <location>
        <begin position="335"/>
        <end position="351"/>
    </location>
</feature>
<dbReference type="PANTHER" id="PTHR23216:SF1">
    <property type="entry name" value="NUCLEOLAR AND COILED-BODY PHOSPHOPROTEIN 1"/>
    <property type="match status" value="1"/>
</dbReference>
<feature type="compositionally biased region" description="Low complexity" evidence="1">
    <location>
        <begin position="1598"/>
        <end position="1610"/>
    </location>
</feature>
<sequence length="1634" mass="171773">MDPRERGVSAARDAGPAARRSRRLSPPAAGEPSQLLWPGQLSKKQLAVPRRNAGAGAGASTSAAQAPPQAQRRLASTPPALPAPAPAAKRSLSDDGPRGAGADPDSASGSDSEHDGFIKVDRWKAPAAEPSLAAFKPTIPSSGTPAPTAAAPARGSSLIPRARTTLSKATASLGSSLLRPPLGHGGGHPQCGRSPVPPAPACAPSDAPPSIASPAAAAAASDSDDSSCSDDEISDVLDETEIQLIEAMEDTRIAGTKHKEPSKRPLASDAPATSAASTMSLPRRPLRWMGLGDGAPAARTGFAESLKERFSAPKTVPAAAGRQTPAQPAPGPPTRAKDADSDVSTAKEEPAKGPAATGVAAATTAAAPVEPEALASSSAAEDSQAASSGLPGPAPSTPADAVEFVAPGVAKQTATSLLRRVLDIDGPVIQQKMVEFLLIDGVIASLIGFITHCQGSIYSPGPSSPTASAAPPPPPPSLRPDSGPSASPFQETERRRKHRARLMRQRCRSAGLAEADLRRGFNAVNMLTSRDQHARRVLEAKLSVIVPCLMAVFHEDSLGSFHHACLLLEHCFTQSPLKTTRLLLYQQNPPSRWWSHSESVARGHAPICDILPYLSEPCVQRLFLKAEFGVWTGRLMTSLNLSSNDAMVVPEELSRIGLGPVASALGAAADDDGGASKAQSQQRSKAMQLVRNRFQQLNRGGFLAQAIELIEDPDAYISENVAEFLAFMVSDCSTFYGFNILFKPIYDSELPVRRLAQLILSSPSQRLTPQAVAATRLLHTLLTKTSCQYGLRTREAQGIRDPELHPRGSQVLVHVGHAARTALESFLPGLFAAATGQQEAANLTSSHAAFNRRASAESLQLPEFDEADPEIDIDLTEADSSGAEGEAEDSSPEPAVPPLELGERCLPLPDEGLPGSGQSSGSDSDSDGDDGCKEADLRSSAAALLQSTYPDSLGSGSASSSLSPSSTLSASPVAAASSTPERPLDVSTGERLDTEDLDLLVSLPKPDFSRLALLRICIEVLRECDDPDEVVGWIDLRVWRALGTWFLNHPHNNMLHMSMYQLMSIITLEAVRLRKARRERPSFRATQRRQGPSKLPGPSSRGCLRKPRSSSVGASTRRSTALAAETANDYLSADAQIDCEPEPRAQAAAKHRALRRRAIAERIRREEASSCDGVLTYLVEQHRWIDKLIWRATSPNFDGARGYIALILNTLRLAIQADRRRRAPVAASGKAAASAAPAAVAGTSAAERPAKSGRPAAAPVSSSSSGGGGGDADDEASDSEALLLDLAYHDPATRERLGEYPLYRLQRWEISMLYSPAFRAHLRPLRRQALLMARRIVEFRLADPSHKLILAESDGTGQRPVPFFSPQRVRPPQKLENTEIKEKQLQINVGLLLGRNRRAASPLLPASTARQAGPSSAAAAAAAAAASDAAGNADGGAQPIDEVGINIDSLFARMLGFTEDLVSLPPASHSGCGKEAAAIDDATDDDDDDERESLGRDGDGKARKAGAHGHSKAGSSRRKKPKAALGASVSELFEMAPETAADAADAICSALASEGAAGSRHASTPRARKKPTAAAGSLRRRRARLQGRASNPSLTGVPASPAAPASSKPPLDAQHGDSAAAGLDSTMQSLDLNL</sequence>
<feature type="region of interest" description="Disordered" evidence="1">
    <location>
        <begin position="1465"/>
        <end position="1525"/>
    </location>
</feature>
<feature type="compositionally biased region" description="Low complexity" evidence="1">
    <location>
        <begin position="137"/>
        <end position="157"/>
    </location>
</feature>
<feature type="compositionally biased region" description="Low complexity" evidence="1">
    <location>
        <begin position="100"/>
        <end position="110"/>
    </location>
</feature>
<feature type="compositionally biased region" description="Low complexity" evidence="1">
    <location>
        <begin position="952"/>
        <end position="980"/>
    </location>
</feature>
<evidence type="ECO:0000313" key="3">
    <source>
        <dbReference type="Proteomes" id="UP001140217"/>
    </source>
</evidence>
<evidence type="ECO:0000256" key="1">
    <source>
        <dbReference type="SAM" id="MobiDB-lite"/>
    </source>
</evidence>
<feature type="compositionally biased region" description="Low complexity" evidence="1">
    <location>
        <begin position="317"/>
        <end position="326"/>
    </location>
</feature>
<feature type="compositionally biased region" description="Basic and acidic residues" evidence="1">
    <location>
        <begin position="1492"/>
        <end position="1502"/>
    </location>
</feature>
<feature type="compositionally biased region" description="Acidic residues" evidence="1">
    <location>
        <begin position="222"/>
        <end position="241"/>
    </location>
</feature>
<name>A0A9W8HJH8_9FUNG</name>
<protein>
    <submittedName>
        <fullName evidence="2">Uncharacterized protein</fullName>
    </submittedName>
</protein>
<feature type="region of interest" description="Disordered" evidence="1">
    <location>
        <begin position="1078"/>
        <end position="1119"/>
    </location>
</feature>
<feature type="region of interest" description="Disordered" evidence="1">
    <location>
        <begin position="1553"/>
        <end position="1634"/>
    </location>
</feature>
<keyword evidence="3" id="KW-1185">Reference proteome</keyword>
<dbReference type="Proteomes" id="UP001140217">
    <property type="component" value="Unassembled WGS sequence"/>
</dbReference>
<feature type="region of interest" description="Disordered" evidence="1">
    <location>
        <begin position="1238"/>
        <end position="1276"/>
    </location>
</feature>
<feature type="compositionally biased region" description="Basic residues" evidence="1">
    <location>
        <begin position="1503"/>
        <end position="1522"/>
    </location>
</feature>
<feature type="compositionally biased region" description="Low complexity" evidence="1">
    <location>
        <begin position="47"/>
        <end position="78"/>
    </location>
</feature>
<feature type="compositionally biased region" description="Basic and acidic residues" evidence="1">
    <location>
        <begin position="249"/>
        <end position="263"/>
    </location>
</feature>
<organism evidence="2 3">
    <name type="scientific">Coemansia javaensis</name>
    <dbReference type="NCBI Taxonomy" id="2761396"/>
    <lineage>
        <taxon>Eukaryota</taxon>
        <taxon>Fungi</taxon>
        <taxon>Fungi incertae sedis</taxon>
        <taxon>Zoopagomycota</taxon>
        <taxon>Kickxellomycotina</taxon>
        <taxon>Kickxellomycetes</taxon>
        <taxon>Kickxellales</taxon>
        <taxon>Kickxellaceae</taxon>
        <taxon>Coemansia</taxon>
    </lineage>
</organism>
<proteinExistence type="predicted"/>
<feature type="compositionally biased region" description="Low complexity" evidence="1">
    <location>
        <begin position="460"/>
        <end position="469"/>
    </location>
</feature>
<feature type="compositionally biased region" description="Polar residues" evidence="1">
    <location>
        <begin position="1109"/>
        <end position="1119"/>
    </location>
</feature>
<feature type="compositionally biased region" description="Polar residues" evidence="1">
    <location>
        <begin position="1625"/>
        <end position="1634"/>
    </location>
</feature>
<feature type="region of interest" description="Disordered" evidence="1">
    <location>
        <begin position="1"/>
        <end position="399"/>
    </location>
</feature>
<comment type="caution">
    <text evidence="2">The sequence shown here is derived from an EMBL/GenBank/DDBJ whole genome shotgun (WGS) entry which is preliminary data.</text>
</comment>
<feature type="compositionally biased region" description="Low complexity" evidence="1">
    <location>
        <begin position="202"/>
        <end position="221"/>
    </location>
</feature>
<feature type="compositionally biased region" description="Acidic residues" evidence="1">
    <location>
        <begin position="1481"/>
        <end position="1491"/>
    </location>
</feature>
<feature type="region of interest" description="Disordered" evidence="1">
    <location>
        <begin position="460"/>
        <end position="496"/>
    </location>
</feature>
<dbReference type="InterPro" id="IPR039191">
    <property type="entry name" value="Nopp140-like"/>
</dbReference>
<feature type="region of interest" description="Disordered" evidence="1">
    <location>
        <begin position="878"/>
        <end position="934"/>
    </location>
</feature>
<gene>
    <name evidence="2" type="ORF">H4R18_000079</name>
</gene>
<reference evidence="2" key="1">
    <citation type="submission" date="2022-07" db="EMBL/GenBank/DDBJ databases">
        <title>Phylogenomic reconstructions and comparative analyses of Kickxellomycotina fungi.</title>
        <authorList>
            <person name="Reynolds N.K."/>
            <person name="Stajich J.E."/>
            <person name="Barry K."/>
            <person name="Grigoriev I.V."/>
            <person name="Crous P."/>
            <person name="Smith M.E."/>
        </authorList>
    </citation>
    <scope>NUCLEOTIDE SEQUENCE</scope>
    <source>
        <strain evidence="2">NBRC 105414</strain>
    </source>
</reference>
<feature type="compositionally biased region" description="Low complexity" evidence="1">
    <location>
        <begin position="352"/>
        <end position="389"/>
    </location>
</feature>
<feature type="compositionally biased region" description="Basic and acidic residues" evidence="1">
    <location>
        <begin position="111"/>
        <end position="124"/>
    </location>
</feature>
<dbReference type="EMBL" id="JANBUL010000003">
    <property type="protein sequence ID" value="KAJ2786232.1"/>
    <property type="molecule type" value="Genomic_DNA"/>
</dbReference>
<accession>A0A9W8HJH8</accession>